<organism evidence="2 3">
    <name type="scientific">Porites lobata</name>
    <dbReference type="NCBI Taxonomy" id="104759"/>
    <lineage>
        <taxon>Eukaryota</taxon>
        <taxon>Metazoa</taxon>
        <taxon>Cnidaria</taxon>
        <taxon>Anthozoa</taxon>
        <taxon>Hexacorallia</taxon>
        <taxon>Scleractinia</taxon>
        <taxon>Fungiina</taxon>
        <taxon>Poritidae</taxon>
        <taxon>Porites</taxon>
    </lineage>
</organism>
<keyword evidence="3" id="KW-1185">Reference proteome</keyword>
<evidence type="ECO:0000313" key="3">
    <source>
        <dbReference type="Proteomes" id="UP001159405"/>
    </source>
</evidence>
<dbReference type="EMBL" id="CALNXK010000158">
    <property type="protein sequence ID" value="CAH3170767.1"/>
    <property type="molecule type" value="Genomic_DNA"/>
</dbReference>
<sequence length="328" mass="37611">MNKEELVELLAKSQDAISERVDSKLQELKRSISEDQEECLSSVVKRVKEDNSIKWKKVGNEKQFKFNQSEEARFDSAISAIEKKKLDKARKELEEGKKLLSEREKLIKLADRSECGWATVSAYVTDDLADTPEDERRISKAEKSAKKALDSKREKSQVKSDLSSGEEPASLVDRKDTGETTAPISFLQEDQTSQPSDVFDFEKSADSCLFKVGSLREHVDFWSNSIRASDFIINTIVEGYRIPFFDLPENFVIPNRSSAFKFKDFVNEAISELIVRACVKEFLFHKVYQSSPRCAAVRWEMQAYFGPFVFKQIYLEAVCSVRRYSHCV</sequence>
<comment type="caution">
    <text evidence="2">The sequence shown here is derived from an EMBL/GenBank/DDBJ whole genome shotgun (WGS) entry which is preliminary data.</text>
</comment>
<feature type="region of interest" description="Disordered" evidence="1">
    <location>
        <begin position="131"/>
        <end position="175"/>
    </location>
</feature>
<protein>
    <submittedName>
        <fullName evidence="2">Uncharacterized protein</fullName>
    </submittedName>
</protein>
<name>A0ABN8QYI4_9CNID</name>
<dbReference type="Proteomes" id="UP001159405">
    <property type="component" value="Unassembled WGS sequence"/>
</dbReference>
<proteinExistence type="predicted"/>
<accession>A0ABN8QYI4</accession>
<evidence type="ECO:0000313" key="2">
    <source>
        <dbReference type="EMBL" id="CAH3170767.1"/>
    </source>
</evidence>
<gene>
    <name evidence="2" type="ORF">PLOB_00010951</name>
</gene>
<feature type="compositionally biased region" description="Basic and acidic residues" evidence="1">
    <location>
        <begin position="134"/>
        <end position="158"/>
    </location>
</feature>
<evidence type="ECO:0000256" key="1">
    <source>
        <dbReference type="SAM" id="MobiDB-lite"/>
    </source>
</evidence>
<reference evidence="2 3" key="1">
    <citation type="submission" date="2022-05" db="EMBL/GenBank/DDBJ databases">
        <authorList>
            <consortium name="Genoscope - CEA"/>
            <person name="William W."/>
        </authorList>
    </citation>
    <scope>NUCLEOTIDE SEQUENCE [LARGE SCALE GENOMIC DNA]</scope>
</reference>